<dbReference type="PROSITE" id="PS51325">
    <property type="entry name" value="ALPHA_BOX"/>
    <property type="match status" value="1"/>
</dbReference>
<feature type="domain" description="Alpha box" evidence="6">
    <location>
        <begin position="84"/>
        <end position="139"/>
    </location>
</feature>
<evidence type="ECO:0000256" key="4">
    <source>
        <dbReference type="ARBA" id="ARBA00023242"/>
    </source>
</evidence>
<comment type="subcellular location">
    <subcellularLocation>
        <location evidence="5">Nucleus</location>
    </subcellularLocation>
</comment>
<comment type="similarity">
    <text evidence="5">Belongs to the MATALPHA1 family.</text>
</comment>
<reference evidence="7 8" key="1">
    <citation type="submission" date="2019-04" db="EMBL/GenBank/DDBJ databases">
        <title>Friends and foes A comparative genomics study of 23 Aspergillus species from section Flavi.</title>
        <authorList>
            <consortium name="DOE Joint Genome Institute"/>
            <person name="Kjaerbolling I."/>
            <person name="Vesth T."/>
            <person name="Frisvad J.C."/>
            <person name="Nybo J.L."/>
            <person name="Theobald S."/>
            <person name="Kildgaard S."/>
            <person name="Isbrandt T."/>
            <person name="Kuo A."/>
            <person name="Sato A."/>
            <person name="Lyhne E.K."/>
            <person name="Kogle M.E."/>
            <person name="Wiebenga A."/>
            <person name="Kun R.S."/>
            <person name="Lubbers R.J."/>
            <person name="Makela M.R."/>
            <person name="Barry K."/>
            <person name="Chovatia M."/>
            <person name="Clum A."/>
            <person name="Daum C."/>
            <person name="Haridas S."/>
            <person name="He G."/>
            <person name="LaButti K."/>
            <person name="Lipzen A."/>
            <person name="Mondo S."/>
            <person name="Riley R."/>
            <person name="Salamov A."/>
            <person name="Simmons B.A."/>
            <person name="Magnuson J.K."/>
            <person name="Henrissat B."/>
            <person name="Mortensen U.H."/>
            <person name="Larsen T.O."/>
            <person name="Devries R.P."/>
            <person name="Grigoriev I.V."/>
            <person name="Machida M."/>
            <person name="Baker S.E."/>
            <person name="Andersen M.R."/>
        </authorList>
    </citation>
    <scope>NUCLEOTIDE SEQUENCE [LARGE SCALE GENOMIC DNA]</scope>
    <source>
        <strain evidence="7 8">CBS 151.66</strain>
    </source>
</reference>
<evidence type="ECO:0000313" key="8">
    <source>
        <dbReference type="Proteomes" id="UP000326565"/>
    </source>
</evidence>
<keyword evidence="8" id="KW-1185">Reference proteome</keyword>
<gene>
    <name evidence="7" type="ORF">BDV29DRAFT_185179</name>
</gene>
<dbReference type="EMBL" id="ML732419">
    <property type="protein sequence ID" value="KAB8068057.1"/>
    <property type="molecule type" value="Genomic_DNA"/>
</dbReference>
<dbReference type="Proteomes" id="UP000326565">
    <property type="component" value="Unassembled WGS sequence"/>
</dbReference>
<dbReference type="AlphaFoldDB" id="A0A5N5WK62"/>
<sequence>METSASPLQRAFNAFLLTMPPQQLEELLKYLQDRRAQENKQSSYSSKNTRPYSEFNADKNRAAAIPASSISGSSSSRGKRVPDAKRRPLNSFIAFRSYYSVMFPDITQKAKSGILRFLWQNNPFKAKWAILAKSYSIVRDDHNTEVSLDSFLGLNARFIGIIEPSRYLEVMGWQLHVDQQQQYTMARVKALTTTNEADISTKYSVNDIVKHCYATGYVSEENRKSKASHSGSAAVMSFAAHPTLVVHKNDSIRISGNPTIVTDVCKRNAAMEMSSPEQAEDVVSPDLSDLSTATNGTPPLDTEVAGINRPQFYPEPSTGNDFDLDNIQFPGWNEENTMFAYDAALHTPLMHYDPLYQDSLEAWDFSRFVDI</sequence>
<evidence type="ECO:0000256" key="2">
    <source>
        <dbReference type="ARBA" id="ARBA00023125"/>
    </source>
</evidence>
<dbReference type="GO" id="GO:0005634">
    <property type="term" value="C:nucleus"/>
    <property type="evidence" value="ECO:0007669"/>
    <property type="project" value="UniProtKB-SubCell"/>
</dbReference>
<evidence type="ECO:0000256" key="5">
    <source>
        <dbReference type="RuleBase" id="RU003516"/>
    </source>
</evidence>
<proteinExistence type="inferred from homology"/>
<dbReference type="OrthoDB" id="5398665at2759"/>
<accession>A0A5N5WK62</accession>
<protein>
    <submittedName>
        <fullName evidence="7">Mating-type protein MAT alpha 1-domain-containing protein</fullName>
    </submittedName>
</protein>
<dbReference type="GO" id="GO:0008301">
    <property type="term" value="F:DNA binding, bending"/>
    <property type="evidence" value="ECO:0007669"/>
    <property type="project" value="InterPro"/>
</dbReference>
<dbReference type="GO" id="GO:0045895">
    <property type="term" value="P:positive regulation of mating-type specific transcription, DNA-templated"/>
    <property type="evidence" value="ECO:0007669"/>
    <property type="project" value="InterPro"/>
</dbReference>
<evidence type="ECO:0000256" key="1">
    <source>
        <dbReference type="ARBA" id="ARBA00023015"/>
    </source>
</evidence>
<evidence type="ECO:0000259" key="6">
    <source>
        <dbReference type="PROSITE" id="PS51325"/>
    </source>
</evidence>
<keyword evidence="1 5" id="KW-0805">Transcription regulation</keyword>
<dbReference type="InterPro" id="IPR006856">
    <property type="entry name" value="MATalpha_HMGbox"/>
</dbReference>
<keyword evidence="3 5" id="KW-0804">Transcription</keyword>
<dbReference type="Pfam" id="PF04769">
    <property type="entry name" value="MATalpha_HMGbox"/>
    <property type="match status" value="1"/>
</dbReference>
<organism evidence="7 8">
    <name type="scientific">Aspergillus leporis</name>
    <dbReference type="NCBI Taxonomy" id="41062"/>
    <lineage>
        <taxon>Eukaryota</taxon>
        <taxon>Fungi</taxon>
        <taxon>Dikarya</taxon>
        <taxon>Ascomycota</taxon>
        <taxon>Pezizomycotina</taxon>
        <taxon>Eurotiomycetes</taxon>
        <taxon>Eurotiomycetidae</taxon>
        <taxon>Eurotiales</taxon>
        <taxon>Aspergillaceae</taxon>
        <taxon>Aspergillus</taxon>
        <taxon>Aspergillus subgen. Circumdati</taxon>
    </lineage>
</organism>
<evidence type="ECO:0000256" key="3">
    <source>
        <dbReference type="ARBA" id="ARBA00023163"/>
    </source>
</evidence>
<keyword evidence="4 5" id="KW-0539">Nucleus</keyword>
<name>A0A5N5WK62_9EURO</name>
<evidence type="ECO:0000313" key="7">
    <source>
        <dbReference type="EMBL" id="KAB8068057.1"/>
    </source>
</evidence>
<keyword evidence="2 5" id="KW-0238">DNA-binding</keyword>